<dbReference type="CDD" id="cd00156">
    <property type="entry name" value="REC"/>
    <property type="match status" value="1"/>
</dbReference>
<dbReference type="PROSITE" id="PS50110">
    <property type="entry name" value="RESPONSE_REGULATORY"/>
    <property type="match status" value="1"/>
</dbReference>
<organism evidence="5 6">
    <name type="scientific">Pacificispira spongiicola</name>
    <dbReference type="NCBI Taxonomy" id="2729598"/>
    <lineage>
        <taxon>Bacteria</taxon>
        <taxon>Pseudomonadati</taxon>
        <taxon>Pseudomonadota</taxon>
        <taxon>Alphaproteobacteria</taxon>
        <taxon>Rhodospirillales</taxon>
        <taxon>Rhodospirillaceae</taxon>
        <taxon>Pacificispira</taxon>
    </lineage>
</organism>
<dbReference type="SMART" id="SM00448">
    <property type="entry name" value="REC"/>
    <property type="match status" value="1"/>
</dbReference>
<dbReference type="InterPro" id="IPR050595">
    <property type="entry name" value="Bact_response_regulator"/>
</dbReference>
<keyword evidence="6" id="KW-1185">Reference proteome</keyword>
<evidence type="ECO:0000313" key="5">
    <source>
        <dbReference type="EMBL" id="NMM45798.1"/>
    </source>
</evidence>
<dbReference type="Proteomes" id="UP000539372">
    <property type="component" value="Unassembled WGS sequence"/>
</dbReference>
<feature type="region of interest" description="Disordered" evidence="3">
    <location>
        <begin position="153"/>
        <end position="176"/>
    </location>
</feature>
<evidence type="ECO:0000256" key="3">
    <source>
        <dbReference type="SAM" id="MobiDB-lite"/>
    </source>
</evidence>
<dbReference type="Pfam" id="PF00072">
    <property type="entry name" value="Response_reg"/>
    <property type="match status" value="1"/>
</dbReference>
<feature type="compositionally biased region" description="Basic and acidic residues" evidence="3">
    <location>
        <begin position="153"/>
        <end position="163"/>
    </location>
</feature>
<dbReference type="Gene3D" id="3.40.50.2300">
    <property type="match status" value="1"/>
</dbReference>
<evidence type="ECO:0000256" key="1">
    <source>
        <dbReference type="ARBA" id="ARBA00022553"/>
    </source>
</evidence>
<evidence type="ECO:0000313" key="6">
    <source>
        <dbReference type="Proteomes" id="UP000539372"/>
    </source>
</evidence>
<comment type="caution">
    <text evidence="5">The sequence shown here is derived from an EMBL/GenBank/DDBJ whole genome shotgun (WGS) entry which is preliminary data.</text>
</comment>
<reference evidence="5 6" key="1">
    <citation type="submission" date="2020-04" db="EMBL/GenBank/DDBJ databases">
        <title>Rhodospirillaceae bacterium KN72 isolated from deep sea.</title>
        <authorList>
            <person name="Zhang D.-C."/>
        </authorList>
    </citation>
    <scope>NUCLEOTIDE SEQUENCE [LARGE SCALE GENOMIC DNA]</scope>
    <source>
        <strain evidence="5 6">KN72</strain>
    </source>
</reference>
<feature type="modified residue" description="4-aspartylphosphate" evidence="2">
    <location>
        <position position="61"/>
    </location>
</feature>
<feature type="domain" description="Response regulatory" evidence="4">
    <location>
        <begin position="11"/>
        <end position="130"/>
    </location>
</feature>
<sequence>MSKQYDFSYLRVLVVDDSRFMTRVVSQMLEAFGVRNIATAYSGYDAFHRAKEFGPDIVISDWDMDGGGGPELVSLLRDRDESPCPYVGIIMLTGYAERRRVLQARNMGITEFLAKPVSAKALLARLINMVEQPRPFIRVRDNRYFGPDRRRVVGDRYKGPERRTKYKPKPTRVGVS</sequence>
<dbReference type="InterPro" id="IPR011006">
    <property type="entry name" value="CheY-like_superfamily"/>
</dbReference>
<dbReference type="PANTHER" id="PTHR44591">
    <property type="entry name" value="STRESS RESPONSE REGULATOR PROTEIN 1"/>
    <property type="match status" value="1"/>
</dbReference>
<evidence type="ECO:0000256" key="2">
    <source>
        <dbReference type="PROSITE-ProRule" id="PRU00169"/>
    </source>
</evidence>
<protein>
    <submittedName>
        <fullName evidence="5">Response regulator</fullName>
    </submittedName>
</protein>
<dbReference type="GO" id="GO:0000160">
    <property type="term" value="P:phosphorelay signal transduction system"/>
    <property type="evidence" value="ECO:0007669"/>
    <property type="project" value="InterPro"/>
</dbReference>
<evidence type="ECO:0000259" key="4">
    <source>
        <dbReference type="PROSITE" id="PS50110"/>
    </source>
</evidence>
<accession>A0A7Y0E273</accession>
<dbReference type="RefSeq" id="WP_169626178.1">
    <property type="nucleotide sequence ID" value="NZ_JABBNT010000004.1"/>
</dbReference>
<proteinExistence type="predicted"/>
<dbReference type="PANTHER" id="PTHR44591:SF3">
    <property type="entry name" value="RESPONSE REGULATORY DOMAIN-CONTAINING PROTEIN"/>
    <property type="match status" value="1"/>
</dbReference>
<name>A0A7Y0E273_9PROT</name>
<dbReference type="AlphaFoldDB" id="A0A7Y0E273"/>
<keyword evidence="1 2" id="KW-0597">Phosphoprotein</keyword>
<gene>
    <name evidence="5" type="ORF">HH303_14980</name>
</gene>
<dbReference type="InterPro" id="IPR001789">
    <property type="entry name" value="Sig_transdc_resp-reg_receiver"/>
</dbReference>
<dbReference type="EMBL" id="JABBNT010000004">
    <property type="protein sequence ID" value="NMM45798.1"/>
    <property type="molecule type" value="Genomic_DNA"/>
</dbReference>
<dbReference type="SUPFAM" id="SSF52172">
    <property type="entry name" value="CheY-like"/>
    <property type="match status" value="1"/>
</dbReference>